<reference evidence="2 3" key="1">
    <citation type="submission" date="2023-04" db="EMBL/GenBank/DDBJ databases">
        <title>Genome of Basidiobolus ranarum AG-B5.</title>
        <authorList>
            <person name="Stajich J.E."/>
            <person name="Carter-House D."/>
            <person name="Gryganskyi A."/>
        </authorList>
    </citation>
    <scope>NUCLEOTIDE SEQUENCE [LARGE SCALE GENOMIC DNA]</scope>
    <source>
        <strain evidence="2 3">AG-B5</strain>
    </source>
</reference>
<comment type="caution">
    <text evidence="2">The sequence shown here is derived from an EMBL/GenBank/DDBJ whole genome shotgun (WGS) entry which is preliminary data.</text>
</comment>
<feature type="region of interest" description="Disordered" evidence="1">
    <location>
        <begin position="80"/>
        <end position="157"/>
    </location>
</feature>
<dbReference type="EMBL" id="JASJQH010000379">
    <property type="protein sequence ID" value="KAK9764716.1"/>
    <property type="molecule type" value="Genomic_DNA"/>
</dbReference>
<feature type="compositionally biased region" description="Basic and acidic residues" evidence="1">
    <location>
        <begin position="117"/>
        <end position="126"/>
    </location>
</feature>
<evidence type="ECO:0000313" key="3">
    <source>
        <dbReference type="Proteomes" id="UP001479436"/>
    </source>
</evidence>
<feature type="compositionally biased region" description="Basic and acidic residues" evidence="1">
    <location>
        <begin position="138"/>
        <end position="150"/>
    </location>
</feature>
<proteinExistence type="predicted"/>
<keyword evidence="3" id="KW-1185">Reference proteome</keyword>
<organism evidence="2 3">
    <name type="scientific">Basidiobolus ranarum</name>
    <dbReference type="NCBI Taxonomy" id="34480"/>
    <lineage>
        <taxon>Eukaryota</taxon>
        <taxon>Fungi</taxon>
        <taxon>Fungi incertae sedis</taxon>
        <taxon>Zoopagomycota</taxon>
        <taxon>Entomophthoromycotina</taxon>
        <taxon>Basidiobolomycetes</taxon>
        <taxon>Basidiobolales</taxon>
        <taxon>Basidiobolaceae</taxon>
        <taxon>Basidiobolus</taxon>
    </lineage>
</organism>
<name>A0ABR2WT89_9FUNG</name>
<evidence type="ECO:0000256" key="1">
    <source>
        <dbReference type="SAM" id="MobiDB-lite"/>
    </source>
</evidence>
<evidence type="ECO:0000313" key="2">
    <source>
        <dbReference type="EMBL" id="KAK9764716.1"/>
    </source>
</evidence>
<dbReference type="Proteomes" id="UP001479436">
    <property type="component" value="Unassembled WGS sequence"/>
</dbReference>
<feature type="region of interest" description="Disordered" evidence="1">
    <location>
        <begin position="1"/>
        <end position="33"/>
    </location>
</feature>
<gene>
    <name evidence="2" type="ORF">K7432_007558</name>
</gene>
<accession>A0ABR2WT89</accession>
<feature type="compositionally biased region" description="Polar residues" evidence="1">
    <location>
        <begin position="1"/>
        <end position="13"/>
    </location>
</feature>
<protein>
    <submittedName>
        <fullName evidence="2">Uncharacterized protein</fullName>
    </submittedName>
</protein>
<sequence length="157" mass="16999">MSLNSALPSTHSEALTGVQPRHSVAASTRTSTQFTDDVQSIVVKVGSDRKPIVIDVTDNTDAKVPLQVKVECVQNLNQVQGKDEDRIGNVADENCTPSTRGNRSEDGQEVDVSENQSHSEQKEPNEHISAQLSGITRTDPDSVHTVHEEGAAEMQID</sequence>